<evidence type="ECO:0000313" key="2">
    <source>
        <dbReference type="Proteomes" id="UP000683493"/>
    </source>
</evidence>
<evidence type="ECO:0000313" key="1">
    <source>
        <dbReference type="EMBL" id="QWV96089.1"/>
    </source>
</evidence>
<evidence type="ECO:0008006" key="3">
    <source>
        <dbReference type="Google" id="ProtNLM"/>
    </source>
</evidence>
<proteinExistence type="predicted"/>
<keyword evidence="2" id="KW-1185">Reference proteome</keyword>
<protein>
    <recommendedName>
        <fullName evidence="3">Restriction endonuclease</fullName>
    </recommendedName>
</protein>
<dbReference type="EMBL" id="CP076724">
    <property type="protein sequence ID" value="QWV96089.1"/>
    <property type="molecule type" value="Genomic_DNA"/>
</dbReference>
<name>A0ABX8JEQ8_9BACT</name>
<dbReference type="Proteomes" id="UP000683493">
    <property type="component" value="Chromosome"/>
</dbReference>
<reference evidence="1 2" key="1">
    <citation type="submission" date="2021-06" db="EMBL/GenBank/DDBJ databases">
        <title>Gemonas diversity in paddy soil.</title>
        <authorList>
            <person name="Liu G."/>
        </authorList>
    </citation>
    <scope>NUCLEOTIDE SEQUENCE [LARGE SCALE GENOMIC DNA]</scope>
    <source>
        <strain evidence="1 2">RG29</strain>
    </source>
</reference>
<gene>
    <name evidence="1" type="ORF">KP005_11930</name>
</gene>
<organism evidence="1 2">
    <name type="scientific">Geomonas diazotrophica</name>
    <dbReference type="NCBI Taxonomy" id="2843197"/>
    <lineage>
        <taxon>Bacteria</taxon>
        <taxon>Pseudomonadati</taxon>
        <taxon>Thermodesulfobacteriota</taxon>
        <taxon>Desulfuromonadia</taxon>
        <taxon>Geobacterales</taxon>
        <taxon>Geobacteraceae</taxon>
        <taxon>Geomonas</taxon>
    </lineage>
</organism>
<accession>A0ABX8JEQ8</accession>
<sequence length="301" mass="34560">MEPCPICKIEMDYTPDGDKTNVACRRCGNYSVSRTVIAQLKNQDLTERQIGNMSGWLRENPNYLINSDNLKFLKSITTPSFHARSDKLLSKLERLTTFAGEALEVKESWLSMSWSMNTPEMWEIIYYLKTSGYIAGIVGKLDTQFKITPAGWAYLDSLRKSNQQSMQGFVAMWFSDKMQDVYDNAIAVGIVKAGYSPHRVDLREHNEKIDDEIIAQIRRSRFVLADFTGHRGGVYYEAGFAKGLGLEVIWSCREDDLKNLHFDIRQYNCITWHQDKLDVFAKRIQDRIEAVLGEGPNKTNE</sequence>